<reference evidence="1" key="2">
    <citation type="submission" date="2023-06" db="EMBL/GenBank/DDBJ databases">
        <authorList>
            <person name="Ma L."/>
            <person name="Liu K.-W."/>
            <person name="Li Z."/>
            <person name="Hsiao Y.-Y."/>
            <person name="Qi Y."/>
            <person name="Fu T."/>
            <person name="Tang G."/>
            <person name="Zhang D."/>
            <person name="Sun W.-H."/>
            <person name="Liu D.-K."/>
            <person name="Li Y."/>
            <person name="Chen G.-Z."/>
            <person name="Liu X.-D."/>
            <person name="Liao X.-Y."/>
            <person name="Jiang Y.-T."/>
            <person name="Yu X."/>
            <person name="Hao Y."/>
            <person name="Huang J."/>
            <person name="Zhao X.-W."/>
            <person name="Ke S."/>
            <person name="Chen Y.-Y."/>
            <person name="Wu W.-L."/>
            <person name="Hsu J.-L."/>
            <person name="Lin Y.-F."/>
            <person name="Huang M.-D."/>
            <person name="Li C.-Y."/>
            <person name="Huang L."/>
            <person name="Wang Z.-W."/>
            <person name="Zhao X."/>
            <person name="Zhong W.-Y."/>
            <person name="Peng D.-H."/>
            <person name="Ahmad S."/>
            <person name="Lan S."/>
            <person name="Zhang J.-S."/>
            <person name="Tsai W.-C."/>
            <person name="Van De Peer Y."/>
            <person name="Liu Z.-J."/>
        </authorList>
    </citation>
    <scope>NUCLEOTIDE SEQUENCE</scope>
    <source>
        <strain evidence="1">CP</strain>
        <tissue evidence="1">Leaves</tissue>
    </source>
</reference>
<name>A0AAV9DGD1_ACOCL</name>
<evidence type="ECO:0000313" key="2">
    <source>
        <dbReference type="Proteomes" id="UP001180020"/>
    </source>
</evidence>
<dbReference type="EMBL" id="JAUJYO010000013">
    <property type="protein sequence ID" value="KAK1300125.1"/>
    <property type="molecule type" value="Genomic_DNA"/>
</dbReference>
<comment type="caution">
    <text evidence="1">The sequence shown here is derived from an EMBL/GenBank/DDBJ whole genome shotgun (WGS) entry which is preliminary data.</text>
</comment>
<dbReference type="Proteomes" id="UP001180020">
    <property type="component" value="Unassembled WGS sequence"/>
</dbReference>
<gene>
    <name evidence="1" type="ORF">QJS10_CPB13g00371</name>
</gene>
<sequence>MEEFGLGKVDAGNLGFFGSGEEKILDLLQLLVEIPMVGNYDNSEGMPSMTQLLQAQESLFYPTQMSQASNFSEEWRRNTDY</sequence>
<evidence type="ECO:0000313" key="1">
    <source>
        <dbReference type="EMBL" id="KAK1300125.1"/>
    </source>
</evidence>
<proteinExistence type="predicted"/>
<dbReference type="AlphaFoldDB" id="A0AAV9DGD1"/>
<reference evidence="1" key="1">
    <citation type="journal article" date="2023" name="Nat. Commun.">
        <title>Diploid and tetraploid genomes of Acorus and the evolution of monocots.</title>
        <authorList>
            <person name="Ma L."/>
            <person name="Liu K.W."/>
            <person name="Li Z."/>
            <person name="Hsiao Y.Y."/>
            <person name="Qi Y."/>
            <person name="Fu T."/>
            <person name="Tang G.D."/>
            <person name="Zhang D."/>
            <person name="Sun W.H."/>
            <person name="Liu D.K."/>
            <person name="Li Y."/>
            <person name="Chen G.Z."/>
            <person name="Liu X.D."/>
            <person name="Liao X.Y."/>
            <person name="Jiang Y.T."/>
            <person name="Yu X."/>
            <person name="Hao Y."/>
            <person name="Huang J."/>
            <person name="Zhao X.W."/>
            <person name="Ke S."/>
            <person name="Chen Y.Y."/>
            <person name="Wu W.L."/>
            <person name="Hsu J.L."/>
            <person name="Lin Y.F."/>
            <person name="Huang M.D."/>
            <person name="Li C.Y."/>
            <person name="Huang L."/>
            <person name="Wang Z.W."/>
            <person name="Zhao X."/>
            <person name="Zhong W.Y."/>
            <person name="Peng D.H."/>
            <person name="Ahmad S."/>
            <person name="Lan S."/>
            <person name="Zhang J.S."/>
            <person name="Tsai W.C."/>
            <person name="Van de Peer Y."/>
            <person name="Liu Z.J."/>
        </authorList>
    </citation>
    <scope>NUCLEOTIDE SEQUENCE</scope>
    <source>
        <strain evidence="1">CP</strain>
    </source>
</reference>
<organism evidence="1 2">
    <name type="scientific">Acorus calamus</name>
    <name type="common">Sweet flag</name>
    <dbReference type="NCBI Taxonomy" id="4465"/>
    <lineage>
        <taxon>Eukaryota</taxon>
        <taxon>Viridiplantae</taxon>
        <taxon>Streptophyta</taxon>
        <taxon>Embryophyta</taxon>
        <taxon>Tracheophyta</taxon>
        <taxon>Spermatophyta</taxon>
        <taxon>Magnoliopsida</taxon>
        <taxon>Liliopsida</taxon>
        <taxon>Acoraceae</taxon>
        <taxon>Acorus</taxon>
    </lineage>
</organism>
<protein>
    <submittedName>
        <fullName evidence="1">Uncharacterized protein</fullName>
    </submittedName>
</protein>
<accession>A0AAV9DGD1</accession>
<keyword evidence="2" id="KW-1185">Reference proteome</keyword>